<dbReference type="Proteomes" id="UP000325529">
    <property type="component" value="Chromosome"/>
</dbReference>
<gene>
    <name evidence="1" type="ORF">CP970_11505</name>
</gene>
<organism evidence="1 2">
    <name type="scientific">Streptomyces kanamyceticus</name>
    <dbReference type="NCBI Taxonomy" id="1967"/>
    <lineage>
        <taxon>Bacteria</taxon>
        <taxon>Bacillati</taxon>
        <taxon>Actinomycetota</taxon>
        <taxon>Actinomycetes</taxon>
        <taxon>Kitasatosporales</taxon>
        <taxon>Streptomycetaceae</taxon>
        <taxon>Streptomyces</taxon>
    </lineage>
</organism>
<protein>
    <submittedName>
        <fullName evidence="1">Uncharacterized protein</fullName>
    </submittedName>
</protein>
<evidence type="ECO:0000313" key="2">
    <source>
        <dbReference type="Proteomes" id="UP000325529"/>
    </source>
</evidence>
<name>A0A5J6G6Q6_STRKN</name>
<dbReference type="KEGG" id="ska:CP970_11505"/>
<proteinExistence type="predicted"/>
<dbReference type="AlphaFoldDB" id="A0A5J6G6Q6"/>
<dbReference type="EMBL" id="CP023699">
    <property type="protein sequence ID" value="QEU91430.1"/>
    <property type="molecule type" value="Genomic_DNA"/>
</dbReference>
<keyword evidence="2" id="KW-1185">Reference proteome</keyword>
<sequence>MRDEQLTTAGGFREIVCHGLDATERRRCGDMPAAMCEPKVTDRTDVAAAVGALARGAAGGTPLGRR</sequence>
<evidence type="ECO:0000313" key="1">
    <source>
        <dbReference type="EMBL" id="QEU91430.1"/>
    </source>
</evidence>
<accession>A0A5J6G6Q6</accession>
<reference evidence="1 2" key="1">
    <citation type="submission" date="2017-09" db="EMBL/GenBank/DDBJ databases">
        <authorList>
            <person name="Lee N."/>
            <person name="Cho B.-K."/>
        </authorList>
    </citation>
    <scope>NUCLEOTIDE SEQUENCE [LARGE SCALE GENOMIC DNA]</scope>
    <source>
        <strain evidence="1 2">ATCC 12853</strain>
    </source>
</reference>